<feature type="domain" description="ZF-HD dimerization-type" evidence="6">
    <location>
        <begin position="34"/>
        <end position="83"/>
    </location>
</feature>
<comment type="subcellular location">
    <subcellularLocation>
        <location evidence="1">Cytoplasm</location>
    </subcellularLocation>
</comment>
<keyword evidence="8" id="KW-1185">Reference proteome</keyword>
<evidence type="ECO:0000259" key="6">
    <source>
        <dbReference type="PROSITE" id="PS51523"/>
    </source>
</evidence>
<keyword evidence="4" id="KW-0863">Zinc-finger</keyword>
<dbReference type="Proteomes" id="UP001157418">
    <property type="component" value="Unassembled WGS sequence"/>
</dbReference>
<evidence type="ECO:0000256" key="3">
    <source>
        <dbReference type="ARBA" id="ARBA00022723"/>
    </source>
</evidence>
<dbReference type="Pfam" id="PF04770">
    <property type="entry name" value="ZF-HD_dimer"/>
    <property type="match status" value="1"/>
</dbReference>
<keyword evidence="3" id="KW-0479">Metal-binding</keyword>
<comment type="caution">
    <text evidence="7">The sequence shown here is derived from an EMBL/GenBank/DDBJ whole genome shotgun (WGS) entry which is preliminary data.</text>
</comment>
<dbReference type="EMBL" id="CAKMRJ010005324">
    <property type="protein sequence ID" value="CAH1439763.1"/>
    <property type="molecule type" value="Genomic_DNA"/>
</dbReference>
<protein>
    <recommendedName>
        <fullName evidence="6">ZF-HD dimerization-type domain-containing protein</fullName>
    </recommendedName>
</protein>
<dbReference type="InterPro" id="IPR006456">
    <property type="entry name" value="ZF_HD_homeobox_Cys/His_dimer"/>
</dbReference>
<evidence type="ECO:0000256" key="1">
    <source>
        <dbReference type="ARBA" id="ARBA00004496"/>
    </source>
</evidence>
<keyword evidence="2" id="KW-0963">Cytoplasm</keyword>
<dbReference type="GO" id="GO:0000976">
    <property type="term" value="F:transcription cis-regulatory region binding"/>
    <property type="evidence" value="ECO:0007669"/>
    <property type="project" value="TreeGrafter"/>
</dbReference>
<dbReference type="GO" id="GO:0005634">
    <property type="term" value="C:nucleus"/>
    <property type="evidence" value="ECO:0007669"/>
    <property type="project" value="TreeGrafter"/>
</dbReference>
<name>A0AAU9NPF0_9ASTR</name>
<evidence type="ECO:0000256" key="4">
    <source>
        <dbReference type="ARBA" id="ARBA00022771"/>
    </source>
</evidence>
<evidence type="ECO:0000313" key="7">
    <source>
        <dbReference type="EMBL" id="CAH1439763.1"/>
    </source>
</evidence>
<organism evidence="7 8">
    <name type="scientific">Lactuca virosa</name>
    <dbReference type="NCBI Taxonomy" id="75947"/>
    <lineage>
        <taxon>Eukaryota</taxon>
        <taxon>Viridiplantae</taxon>
        <taxon>Streptophyta</taxon>
        <taxon>Embryophyta</taxon>
        <taxon>Tracheophyta</taxon>
        <taxon>Spermatophyta</taxon>
        <taxon>Magnoliopsida</taxon>
        <taxon>eudicotyledons</taxon>
        <taxon>Gunneridae</taxon>
        <taxon>Pentapetalae</taxon>
        <taxon>asterids</taxon>
        <taxon>campanulids</taxon>
        <taxon>Asterales</taxon>
        <taxon>Asteraceae</taxon>
        <taxon>Cichorioideae</taxon>
        <taxon>Cichorieae</taxon>
        <taxon>Lactucinae</taxon>
        <taxon>Lactuca</taxon>
    </lineage>
</organism>
<proteinExistence type="predicted"/>
<dbReference type="AlphaFoldDB" id="A0AAU9NPF0"/>
<keyword evidence="5" id="KW-0862">Zinc</keyword>
<evidence type="ECO:0000313" key="8">
    <source>
        <dbReference type="Proteomes" id="UP001157418"/>
    </source>
</evidence>
<reference evidence="7 8" key="1">
    <citation type="submission" date="2022-01" db="EMBL/GenBank/DDBJ databases">
        <authorList>
            <person name="Xiong W."/>
            <person name="Schranz E."/>
        </authorList>
    </citation>
    <scope>NUCLEOTIDE SEQUENCE [LARGE SCALE GENOMIC DNA]</scope>
</reference>
<dbReference type="PROSITE" id="PS51523">
    <property type="entry name" value="ZF_HD_DIMER"/>
    <property type="match status" value="1"/>
</dbReference>
<accession>A0AAU9NPF0</accession>
<gene>
    <name evidence="7" type="ORF">LVIROSA_LOCUS25941</name>
</gene>
<evidence type="ECO:0000256" key="5">
    <source>
        <dbReference type="ARBA" id="ARBA00022833"/>
    </source>
</evidence>
<evidence type="ECO:0000256" key="2">
    <source>
        <dbReference type="ARBA" id="ARBA00022490"/>
    </source>
</evidence>
<dbReference type="PANTHER" id="PTHR31948">
    <property type="entry name" value="ZINC-FINGER HOMEODOMAIN PROTEIN 2"/>
    <property type="match status" value="1"/>
</dbReference>
<dbReference type="GO" id="GO:0005737">
    <property type="term" value="C:cytoplasm"/>
    <property type="evidence" value="ECO:0007669"/>
    <property type="project" value="UniProtKB-SubCell"/>
</dbReference>
<dbReference type="GO" id="GO:0003700">
    <property type="term" value="F:DNA-binding transcription factor activity"/>
    <property type="evidence" value="ECO:0007669"/>
    <property type="project" value="TreeGrafter"/>
</dbReference>
<sequence length="89" mass="10033">MARTRARKKVVRRREESSSETSILVNNIRISVNFGACQRNHAVKPGEYVFDGCQEFMASRAEGADSAMTCDACGCHRNFHRVEVEIDII</sequence>
<dbReference type="NCBIfam" id="TIGR01566">
    <property type="entry name" value="ZF_HD_prot_N"/>
    <property type="match status" value="1"/>
</dbReference>
<dbReference type="PANTHER" id="PTHR31948:SF162">
    <property type="entry name" value="MINI ZINC FINGER PROTEIN 2"/>
    <property type="match status" value="1"/>
</dbReference>
<dbReference type="GO" id="GO:0050793">
    <property type="term" value="P:regulation of developmental process"/>
    <property type="evidence" value="ECO:0007669"/>
    <property type="project" value="TreeGrafter"/>
</dbReference>
<dbReference type="GO" id="GO:0008270">
    <property type="term" value="F:zinc ion binding"/>
    <property type="evidence" value="ECO:0007669"/>
    <property type="project" value="UniProtKB-KW"/>
</dbReference>